<keyword evidence="2" id="KW-1185">Reference proteome</keyword>
<evidence type="ECO:0000313" key="1">
    <source>
        <dbReference type="EMBL" id="OJA12682.1"/>
    </source>
</evidence>
<accession>A0A1J8QTB5</accession>
<organism evidence="1 2">
    <name type="scientific">Rhizopogon vesiculosus</name>
    <dbReference type="NCBI Taxonomy" id="180088"/>
    <lineage>
        <taxon>Eukaryota</taxon>
        <taxon>Fungi</taxon>
        <taxon>Dikarya</taxon>
        <taxon>Basidiomycota</taxon>
        <taxon>Agaricomycotina</taxon>
        <taxon>Agaricomycetes</taxon>
        <taxon>Agaricomycetidae</taxon>
        <taxon>Boletales</taxon>
        <taxon>Suillineae</taxon>
        <taxon>Rhizopogonaceae</taxon>
        <taxon>Rhizopogon</taxon>
    </lineage>
</organism>
<dbReference type="AlphaFoldDB" id="A0A1J8QTB5"/>
<proteinExistence type="predicted"/>
<dbReference type="STRING" id="180088.A0A1J8QTB5"/>
<protein>
    <submittedName>
        <fullName evidence="1">Uncharacterized protein</fullName>
    </submittedName>
</protein>
<sequence length="55" mass="6035">MPFNEARLASLQHIPVPGFPEIGKADVSLNLVAGFSTSDRLFMFNNVSYQDPPTP</sequence>
<dbReference type="EMBL" id="LVVM01004535">
    <property type="protein sequence ID" value="OJA12682.1"/>
    <property type="molecule type" value="Genomic_DNA"/>
</dbReference>
<feature type="non-terminal residue" evidence="1">
    <location>
        <position position="55"/>
    </location>
</feature>
<gene>
    <name evidence="1" type="ORF">AZE42_14181</name>
</gene>
<name>A0A1J8QTB5_9AGAM</name>
<reference evidence="1 2" key="1">
    <citation type="submission" date="2016-03" db="EMBL/GenBank/DDBJ databases">
        <title>Comparative genomics of the ectomycorrhizal sister species Rhizopogon vinicolor and Rhizopogon vesiculosus (Basidiomycota: Boletales) reveals a divergence of the mating type B locus.</title>
        <authorList>
            <person name="Mujic A.B."/>
            <person name="Kuo A."/>
            <person name="Tritt A."/>
            <person name="Lipzen A."/>
            <person name="Chen C."/>
            <person name="Johnson J."/>
            <person name="Sharma A."/>
            <person name="Barry K."/>
            <person name="Grigoriev I.V."/>
            <person name="Spatafora J.W."/>
        </authorList>
    </citation>
    <scope>NUCLEOTIDE SEQUENCE [LARGE SCALE GENOMIC DNA]</scope>
    <source>
        <strain evidence="1 2">AM-OR11-056</strain>
    </source>
</reference>
<evidence type="ECO:0000313" key="2">
    <source>
        <dbReference type="Proteomes" id="UP000183567"/>
    </source>
</evidence>
<dbReference type="OrthoDB" id="2121828at2759"/>
<comment type="caution">
    <text evidence="1">The sequence shown here is derived from an EMBL/GenBank/DDBJ whole genome shotgun (WGS) entry which is preliminary data.</text>
</comment>
<dbReference type="Proteomes" id="UP000183567">
    <property type="component" value="Unassembled WGS sequence"/>
</dbReference>